<dbReference type="Gene3D" id="3.40.710.10">
    <property type="entry name" value="DD-peptidase/beta-lactamase superfamily"/>
    <property type="match status" value="1"/>
</dbReference>
<reference evidence="18 19" key="1">
    <citation type="submission" date="2017-10" db="EMBL/GenBank/DDBJ databases">
        <title>A large-scale comparative metagenomic study reveals the eutrophication-driven functional interactions in six Microcystis-epibionts communities.</title>
        <authorList>
            <person name="Li Q."/>
            <person name="Lin F."/>
        </authorList>
    </citation>
    <scope>NUCLEOTIDE SEQUENCE [LARGE SCALE GENOMIC DNA]</scope>
    <source>
        <strain evidence="18">TF09</strain>
    </source>
</reference>
<dbReference type="FunFam" id="1.10.3810.10:FF:000001">
    <property type="entry name" value="Penicillin-binding protein 1A"/>
    <property type="match status" value="1"/>
</dbReference>
<evidence type="ECO:0000256" key="2">
    <source>
        <dbReference type="ARBA" id="ARBA00007739"/>
    </source>
</evidence>
<dbReference type="GO" id="GO:0006508">
    <property type="term" value="P:proteolysis"/>
    <property type="evidence" value="ECO:0007669"/>
    <property type="project" value="UniProtKB-KW"/>
</dbReference>
<dbReference type="GO" id="GO:0008955">
    <property type="term" value="F:peptidoglycan glycosyltransferase activity"/>
    <property type="evidence" value="ECO:0007669"/>
    <property type="project" value="UniProtKB-EC"/>
</dbReference>
<evidence type="ECO:0000256" key="15">
    <source>
        <dbReference type="SAM" id="Phobius"/>
    </source>
</evidence>
<keyword evidence="11" id="KW-0961">Cell wall biogenesis/degradation</keyword>
<dbReference type="InterPro" id="IPR001460">
    <property type="entry name" value="PCN-bd_Tpept"/>
</dbReference>
<dbReference type="InterPro" id="IPR036950">
    <property type="entry name" value="PBP_transglycosylase"/>
</dbReference>
<dbReference type="GO" id="GO:0030288">
    <property type="term" value="C:outer membrane-bounded periplasmic space"/>
    <property type="evidence" value="ECO:0007669"/>
    <property type="project" value="TreeGrafter"/>
</dbReference>
<keyword evidence="9" id="KW-0573">Peptidoglycan synthesis</keyword>
<evidence type="ECO:0000259" key="17">
    <source>
        <dbReference type="Pfam" id="PF00912"/>
    </source>
</evidence>
<evidence type="ECO:0000313" key="19">
    <source>
        <dbReference type="Proteomes" id="UP000256873"/>
    </source>
</evidence>
<evidence type="ECO:0000256" key="8">
    <source>
        <dbReference type="ARBA" id="ARBA00022960"/>
    </source>
</evidence>
<evidence type="ECO:0000256" key="14">
    <source>
        <dbReference type="SAM" id="MobiDB-lite"/>
    </source>
</evidence>
<keyword evidence="7" id="KW-0378">Hydrolase</keyword>
<evidence type="ECO:0000256" key="3">
    <source>
        <dbReference type="ARBA" id="ARBA00022645"/>
    </source>
</evidence>
<evidence type="ECO:0000256" key="5">
    <source>
        <dbReference type="ARBA" id="ARBA00022676"/>
    </source>
</evidence>
<dbReference type="NCBIfam" id="TIGR02074">
    <property type="entry name" value="PBP_1a_fam"/>
    <property type="match status" value="1"/>
</dbReference>
<keyword evidence="15" id="KW-0812">Transmembrane</keyword>
<protein>
    <submittedName>
        <fullName evidence="18">Penicillin-binding protein 1A</fullName>
    </submittedName>
</protein>
<dbReference type="InterPro" id="IPR001264">
    <property type="entry name" value="Glyco_trans_51"/>
</dbReference>
<comment type="similarity">
    <text evidence="1">In the C-terminal section; belongs to the transpeptidase family.</text>
</comment>
<gene>
    <name evidence="18" type="ORF">DWQ54_06030</name>
</gene>
<keyword evidence="15" id="KW-0472">Membrane</keyword>
<dbReference type="Gene3D" id="1.10.3810.10">
    <property type="entry name" value="Biosynthetic peptidoglycan transglycosylase-like"/>
    <property type="match status" value="1"/>
</dbReference>
<dbReference type="SUPFAM" id="SSF56601">
    <property type="entry name" value="beta-lactamase/transpeptidase-like"/>
    <property type="match status" value="1"/>
</dbReference>
<dbReference type="GO" id="GO:0008360">
    <property type="term" value="P:regulation of cell shape"/>
    <property type="evidence" value="ECO:0007669"/>
    <property type="project" value="UniProtKB-KW"/>
</dbReference>
<dbReference type="FunFam" id="3.40.710.10:FF:000028">
    <property type="entry name" value="Penicillin-binding protein 1A"/>
    <property type="match status" value="1"/>
</dbReference>
<feature type="domain" description="Penicillin-binding protein transpeptidase" evidence="16">
    <location>
        <begin position="351"/>
        <end position="619"/>
    </location>
</feature>
<comment type="similarity">
    <text evidence="2">In the N-terminal section; belongs to the glycosyltransferase 51 family.</text>
</comment>
<keyword evidence="10" id="KW-0511">Multifunctional enzyme</keyword>
<evidence type="ECO:0000256" key="10">
    <source>
        <dbReference type="ARBA" id="ARBA00023268"/>
    </source>
</evidence>
<dbReference type="Pfam" id="PF00912">
    <property type="entry name" value="Transgly"/>
    <property type="match status" value="1"/>
</dbReference>
<sequence length="643" mass="70245">MSTSTLGNQDKEQQSSSSPDSFLQGVSRVAGGTALGLLMVSTAVVTGAVVGLAISYRNLPDVRILQGYVPTETSYIYDVKGRPLTSLHGEAHREVVELDQISPNLKRAVMAIEDSHFYHHRGINPNSIGRAVIANWKSGGVVEGASTITMQLVKNIFLSHARTVSRKLAEAVLAIRVEQVFSKNDILEMYLNNIYWGHNNYGVQTAAKSYFNKPASELNLAESAMMAGLIQAPEVYSPFNNYKTAKERQALVLSRMRSLGWITPAQEEAAFKEPLKLGKPTAWQESKLPYVTDAVVAELRQKFGKETLIKGGMRIQTTIDLDFQNMAESTIQRAYNGLRGRGIRTKDLQISLVAVDPRTHFVKALVGGVDYNKSQLNRAIQSRRQPGSAFKPFVYYTAFASGRFTPETVVNDSPVRFREAGGFYSPKNYGGGFSGPVSLRSALMQSLNIPAVILGRRVGLNKVIEVCRLLGFESPLIAVTSLPLGSVDVTPLEMAGAYATFASNGWHSEPTFIMRVTDSRGNVMLDNTPKPKLVLDPWATASLNSVLQGVIQGGTATSAQIGRPAAGKTGTTDNEKNVWFVGYVPQLATAVWIGDDRNRTLGKGITGGGFAAPIWRDFMAQALKNERVEYFPSPSKFRKPTVK</sequence>
<evidence type="ECO:0000256" key="7">
    <source>
        <dbReference type="ARBA" id="ARBA00022801"/>
    </source>
</evidence>
<feature type="region of interest" description="Disordered" evidence="14">
    <location>
        <begin position="1"/>
        <end position="23"/>
    </location>
</feature>
<dbReference type="GO" id="GO:0009252">
    <property type="term" value="P:peptidoglycan biosynthetic process"/>
    <property type="evidence" value="ECO:0007669"/>
    <property type="project" value="UniProtKB-KW"/>
</dbReference>
<dbReference type="SUPFAM" id="SSF53955">
    <property type="entry name" value="Lysozyme-like"/>
    <property type="match status" value="1"/>
</dbReference>
<evidence type="ECO:0000256" key="4">
    <source>
        <dbReference type="ARBA" id="ARBA00022670"/>
    </source>
</evidence>
<feature type="transmembrane region" description="Helical" evidence="15">
    <location>
        <begin position="29"/>
        <end position="54"/>
    </location>
</feature>
<evidence type="ECO:0000313" key="18">
    <source>
        <dbReference type="EMBL" id="REJ45013.1"/>
    </source>
</evidence>
<dbReference type="InterPro" id="IPR012338">
    <property type="entry name" value="Beta-lactam/transpept-like"/>
</dbReference>
<dbReference type="AlphaFoldDB" id="A0A3E0LDK7"/>
<comment type="catalytic activity">
    <reaction evidence="13">
        <text>[GlcNAc-(1-&gt;4)-Mur2Ac(oyl-L-Ala-gamma-D-Glu-L-Lys-D-Ala-D-Ala)](n)-di-trans,octa-cis-undecaprenyl diphosphate + beta-D-GlcNAc-(1-&gt;4)-Mur2Ac(oyl-L-Ala-gamma-D-Glu-L-Lys-D-Ala-D-Ala)-di-trans,octa-cis-undecaprenyl diphosphate = [GlcNAc-(1-&gt;4)-Mur2Ac(oyl-L-Ala-gamma-D-Glu-L-Lys-D-Ala-D-Ala)](n+1)-di-trans,octa-cis-undecaprenyl diphosphate + di-trans,octa-cis-undecaprenyl diphosphate + H(+)</text>
        <dbReference type="Rhea" id="RHEA:23708"/>
        <dbReference type="Rhea" id="RHEA-COMP:9602"/>
        <dbReference type="Rhea" id="RHEA-COMP:9603"/>
        <dbReference type="ChEBI" id="CHEBI:15378"/>
        <dbReference type="ChEBI" id="CHEBI:58405"/>
        <dbReference type="ChEBI" id="CHEBI:60033"/>
        <dbReference type="ChEBI" id="CHEBI:78435"/>
        <dbReference type="EC" id="2.4.99.28"/>
    </reaction>
</comment>
<keyword evidence="3" id="KW-0121">Carboxypeptidase</keyword>
<keyword evidence="4" id="KW-0645">Protease</keyword>
<dbReference type="Proteomes" id="UP000256873">
    <property type="component" value="Unassembled WGS sequence"/>
</dbReference>
<name>A0A3E0LDK7_9CHRO</name>
<comment type="caution">
    <text evidence="18">The sequence shown here is derived from an EMBL/GenBank/DDBJ whole genome shotgun (WGS) entry which is preliminary data.</text>
</comment>
<organism evidence="18 19">
    <name type="scientific">Microcystis flos-aquae TF09</name>
    <dbReference type="NCBI Taxonomy" id="2060473"/>
    <lineage>
        <taxon>Bacteria</taxon>
        <taxon>Bacillati</taxon>
        <taxon>Cyanobacteriota</taxon>
        <taxon>Cyanophyceae</taxon>
        <taxon>Oscillatoriophycideae</taxon>
        <taxon>Chroococcales</taxon>
        <taxon>Microcystaceae</taxon>
        <taxon>Microcystis</taxon>
    </lineage>
</organism>
<evidence type="ECO:0000256" key="11">
    <source>
        <dbReference type="ARBA" id="ARBA00023316"/>
    </source>
</evidence>
<evidence type="ECO:0000256" key="12">
    <source>
        <dbReference type="ARBA" id="ARBA00034000"/>
    </source>
</evidence>
<dbReference type="Pfam" id="PF00905">
    <property type="entry name" value="Transpeptidase"/>
    <property type="match status" value="1"/>
</dbReference>
<dbReference type="GO" id="GO:0008658">
    <property type="term" value="F:penicillin binding"/>
    <property type="evidence" value="ECO:0007669"/>
    <property type="project" value="InterPro"/>
</dbReference>
<evidence type="ECO:0000256" key="9">
    <source>
        <dbReference type="ARBA" id="ARBA00022984"/>
    </source>
</evidence>
<dbReference type="InterPro" id="IPR050396">
    <property type="entry name" value="Glycosyltr_51/Transpeptidase"/>
</dbReference>
<keyword evidence="6" id="KW-0808">Transferase</keyword>
<dbReference type="GO" id="GO:0071555">
    <property type="term" value="P:cell wall organization"/>
    <property type="evidence" value="ECO:0007669"/>
    <property type="project" value="UniProtKB-KW"/>
</dbReference>
<dbReference type="PANTHER" id="PTHR32282:SF33">
    <property type="entry name" value="PEPTIDOGLYCAN GLYCOSYLTRANSFERASE"/>
    <property type="match status" value="1"/>
</dbReference>
<feature type="compositionally biased region" description="Polar residues" evidence="14">
    <location>
        <begin position="1"/>
        <end position="21"/>
    </location>
</feature>
<keyword evidence="5" id="KW-0328">Glycosyltransferase</keyword>
<dbReference type="PANTHER" id="PTHR32282">
    <property type="entry name" value="BINDING PROTEIN TRANSPEPTIDASE, PUTATIVE-RELATED"/>
    <property type="match status" value="1"/>
</dbReference>
<dbReference type="EMBL" id="QQWC01000001">
    <property type="protein sequence ID" value="REJ45013.1"/>
    <property type="molecule type" value="Genomic_DNA"/>
</dbReference>
<evidence type="ECO:0000259" key="16">
    <source>
        <dbReference type="Pfam" id="PF00905"/>
    </source>
</evidence>
<accession>A0A3E0LDK7</accession>
<dbReference type="GO" id="GO:0009002">
    <property type="term" value="F:serine-type D-Ala-D-Ala carboxypeptidase activity"/>
    <property type="evidence" value="ECO:0007669"/>
    <property type="project" value="UniProtKB-EC"/>
</dbReference>
<keyword evidence="8" id="KW-0133">Cell shape</keyword>
<evidence type="ECO:0000256" key="1">
    <source>
        <dbReference type="ARBA" id="ARBA00007090"/>
    </source>
</evidence>
<dbReference type="InterPro" id="IPR023346">
    <property type="entry name" value="Lysozyme-like_dom_sf"/>
</dbReference>
<evidence type="ECO:0000256" key="6">
    <source>
        <dbReference type="ARBA" id="ARBA00022679"/>
    </source>
</evidence>
<comment type="catalytic activity">
    <reaction evidence="12">
        <text>Preferential cleavage: (Ac)2-L-Lys-D-Ala-|-D-Ala. Also transpeptidation of peptidyl-alanyl moieties that are N-acyl substituents of D-alanine.</text>
        <dbReference type="EC" id="3.4.16.4"/>
    </reaction>
</comment>
<feature type="domain" description="Glycosyl transferase family 51" evidence="17">
    <location>
        <begin position="81"/>
        <end position="256"/>
    </location>
</feature>
<evidence type="ECO:0000256" key="13">
    <source>
        <dbReference type="ARBA" id="ARBA00049902"/>
    </source>
</evidence>
<proteinExistence type="inferred from homology"/>
<keyword evidence="15" id="KW-1133">Transmembrane helix</keyword>